<dbReference type="Pfam" id="PF12802">
    <property type="entry name" value="MarR_2"/>
    <property type="match status" value="1"/>
</dbReference>
<name>A0A399E033_9DEIN</name>
<dbReference type="InterPro" id="IPR036388">
    <property type="entry name" value="WH-like_DNA-bd_sf"/>
</dbReference>
<dbReference type="AlphaFoldDB" id="A0A399E033"/>
<evidence type="ECO:0000259" key="1">
    <source>
        <dbReference type="PROSITE" id="PS50995"/>
    </source>
</evidence>
<dbReference type="GO" id="GO:0006950">
    <property type="term" value="P:response to stress"/>
    <property type="evidence" value="ECO:0007669"/>
    <property type="project" value="TreeGrafter"/>
</dbReference>
<dbReference type="GO" id="GO:0003700">
    <property type="term" value="F:DNA-binding transcription factor activity"/>
    <property type="evidence" value="ECO:0007669"/>
    <property type="project" value="InterPro"/>
</dbReference>
<feature type="domain" description="HTH marR-type" evidence="1">
    <location>
        <begin position="1"/>
        <end position="141"/>
    </location>
</feature>
<dbReference type="SUPFAM" id="SSF46785">
    <property type="entry name" value="Winged helix' DNA-binding domain"/>
    <property type="match status" value="1"/>
</dbReference>
<dbReference type="PANTHER" id="PTHR33164:SF43">
    <property type="entry name" value="HTH-TYPE TRANSCRIPTIONAL REPRESSOR YETL"/>
    <property type="match status" value="1"/>
</dbReference>
<reference evidence="2 3" key="1">
    <citation type="submission" date="2018-08" db="EMBL/GenBank/DDBJ databases">
        <title>Meiothermus cateniformans JCM 15151 genome sequencing project.</title>
        <authorList>
            <person name="Da Costa M.S."/>
            <person name="Albuquerque L."/>
            <person name="Raposo P."/>
            <person name="Froufe H.J.C."/>
            <person name="Barroso C.S."/>
            <person name="Egas C."/>
        </authorList>
    </citation>
    <scope>NUCLEOTIDE SEQUENCE [LARGE SCALE GENOMIC DNA]</scope>
    <source>
        <strain evidence="2 3">JCM 15151</strain>
    </source>
</reference>
<accession>A0A399E033</accession>
<dbReference type="PRINTS" id="PR00598">
    <property type="entry name" value="HTHMARR"/>
</dbReference>
<dbReference type="OrthoDB" id="9804055at2"/>
<dbReference type="Gene3D" id="1.10.10.10">
    <property type="entry name" value="Winged helix-like DNA-binding domain superfamily/Winged helix DNA-binding domain"/>
    <property type="match status" value="1"/>
</dbReference>
<organism evidence="2 3">
    <name type="scientific">Meiothermus taiwanensis</name>
    <dbReference type="NCBI Taxonomy" id="172827"/>
    <lineage>
        <taxon>Bacteria</taxon>
        <taxon>Thermotogati</taxon>
        <taxon>Deinococcota</taxon>
        <taxon>Deinococci</taxon>
        <taxon>Thermales</taxon>
        <taxon>Thermaceae</taxon>
        <taxon>Meiothermus</taxon>
    </lineage>
</organism>
<dbReference type="InterPro" id="IPR000835">
    <property type="entry name" value="HTH_MarR-typ"/>
</dbReference>
<dbReference type="Proteomes" id="UP000266089">
    <property type="component" value="Unassembled WGS sequence"/>
</dbReference>
<sequence length="160" mass="18512">MGMNILDEKLDELWRLTTHVVWQMRLDQQKAFEGLGVSLMQAFALMCISEGIDQPSSLAFVMDASPPGVSQLLASLEERGLVRRELDASDKRKVRILLTDSGKDFLEQMRERWRTFSRERFGRLSPEELSMITQSYRKIIDLSPGKGLASWEHEQEMDYE</sequence>
<dbReference type="EMBL" id="QWKX01000032">
    <property type="protein sequence ID" value="RIH77038.1"/>
    <property type="molecule type" value="Genomic_DNA"/>
</dbReference>
<dbReference type="PANTHER" id="PTHR33164">
    <property type="entry name" value="TRANSCRIPTIONAL REGULATOR, MARR FAMILY"/>
    <property type="match status" value="1"/>
</dbReference>
<gene>
    <name evidence="2" type="primary">hosA</name>
    <name evidence="2" type="ORF">Mcate_01503</name>
</gene>
<dbReference type="SMART" id="SM00347">
    <property type="entry name" value="HTH_MARR"/>
    <property type="match status" value="1"/>
</dbReference>
<comment type="caution">
    <text evidence="2">The sequence shown here is derived from an EMBL/GenBank/DDBJ whole genome shotgun (WGS) entry which is preliminary data.</text>
</comment>
<protein>
    <submittedName>
        <fullName evidence="2">Transcriptional regulator HosA</fullName>
    </submittedName>
</protein>
<evidence type="ECO:0000313" key="2">
    <source>
        <dbReference type="EMBL" id="RIH77038.1"/>
    </source>
</evidence>
<dbReference type="InterPro" id="IPR039422">
    <property type="entry name" value="MarR/SlyA-like"/>
</dbReference>
<evidence type="ECO:0000313" key="3">
    <source>
        <dbReference type="Proteomes" id="UP000266089"/>
    </source>
</evidence>
<proteinExistence type="predicted"/>
<dbReference type="InterPro" id="IPR036390">
    <property type="entry name" value="WH_DNA-bd_sf"/>
</dbReference>
<dbReference type="PROSITE" id="PS50995">
    <property type="entry name" value="HTH_MARR_2"/>
    <property type="match status" value="1"/>
</dbReference>